<feature type="domain" description="Uncharacterized protein TP-0789" evidence="1">
    <location>
        <begin position="77"/>
        <end position="253"/>
    </location>
</feature>
<comment type="caution">
    <text evidence="2">The sequence shown here is derived from an EMBL/GenBank/DDBJ whole genome shotgun (WGS) entry which is preliminary data.</text>
</comment>
<dbReference type="RefSeq" id="WP_002683321.1">
    <property type="nucleotide sequence ID" value="NZ_CM001795.1"/>
</dbReference>
<organism evidence="2">
    <name type="scientific">Treponema denticola H-22</name>
    <dbReference type="NCBI Taxonomy" id="999432"/>
    <lineage>
        <taxon>Bacteria</taxon>
        <taxon>Pseudomonadati</taxon>
        <taxon>Spirochaetota</taxon>
        <taxon>Spirochaetia</taxon>
        <taxon>Spirochaetales</taxon>
        <taxon>Treponemataceae</taxon>
        <taxon>Treponema</taxon>
    </lineage>
</organism>
<name>A0A0E2E8E1_TREDN</name>
<dbReference type="EMBL" id="AGDV01000005">
    <property type="protein sequence ID" value="EMB35312.1"/>
    <property type="molecule type" value="Genomic_DNA"/>
</dbReference>
<dbReference type="Pfam" id="PF17131">
    <property type="entry name" value="LolA_like"/>
    <property type="match status" value="1"/>
</dbReference>
<gene>
    <name evidence="2" type="ORF">HMPREF9726_00587</name>
</gene>
<dbReference type="CDD" id="cd16329">
    <property type="entry name" value="LolA_like"/>
    <property type="match status" value="1"/>
</dbReference>
<protein>
    <recommendedName>
        <fullName evidence="1">Uncharacterized protein TP-0789 domain-containing protein</fullName>
    </recommendedName>
</protein>
<dbReference type="InterPro" id="IPR033399">
    <property type="entry name" value="TP_0789-like"/>
</dbReference>
<dbReference type="Gene3D" id="2.50.20.10">
    <property type="entry name" value="Lipoprotein localisation LolA/LolB/LppX"/>
    <property type="match status" value="1"/>
</dbReference>
<reference evidence="2" key="1">
    <citation type="submission" date="2012-01" db="EMBL/GenBank/DDBJ databases">
        <title>The Genome Sequence of Treponema denticola H-22.</title>
        <authorList>
            <consortium name="The Broad Institute Genome Sequencing Platform"/>
            <person name="Earl A."/>
            <person name="Ward D."/>
            <person name="Feldgarden M."/>
            <person name="Gevers D."/>
            <person name="Blanton J.M."/>
            <person name="Fenno C.J."/>
            <person name="Baranova O.V."/>
            <person name="Mathney J."/>
            <person name="Dewhirst F.E."/>
            <person name="Izard J."/>
            <person name="Young S.K."/>
            <person name="Zeng Q."/>
            <person name="Gargeya S."/>
            <person name="Fitzgerald M."/>
            <person name="Haas B."/>
            <person name="Abouelleil A."/>
            <person name="Alvarado L."/>
            <person name="Arachchi H.M."/>
            <person name="Berlin A."/>
            <person name="Chapman S.B."/>
            <person name="Gearin G."/>
            <person name="Goldberg J."/>
            <person name="Griggs A."/>
            <person name="Gujja S."/>
            <person name="Hansen M."/>
            <person name="Heiman D."/>
            <person name="Howarth C."/>
            <person name="Larimer J."/>
            <person name="Lui A."/>
            <person name="MacDonald P.J.P."/>
            <person name="McCowen C."/>
            <person name="Montmayeur A."/>
            <person name="Murphy C."/>
            <person name="Neiman D."/>
            <person name="Pearson M."/>
            <person name="Priest M."/>
            <person name="Roberts A."/>
            <person name="Saif S."/>
            <person name="Shea T."/>
            <person name="Sisk P."/>
            <person name="Stolte C."/>
            <person name="Sykes S."/>
            <person name="Wortman J."/>
            <person name="Nusbaum C."/>
            <person name="Birren B."/>
        </authorList>
    </citation>
    <scope>NUCLEOTIDE SEQUENCE [LARGE SCALE GENOMIC DNA]</scope>
    <source>
        <strain evidence="2">H-22</strain>
    </source>
</reference>
<dbReference type="Proteomes" id="UP000011705">
    <property type="component" value="Chromosome"/>
</dbReference>
<proteinExistence type="predicted"/>
<sequence>MKYFINKKLLIILIAFFVSIAVFAEIPSMEEMYKIMDKVFDTGNFKKDFTSTLTLIVEKPNQPKEVVQFKLFRRDTKDQTTLIQLAPEADKGNGYLQEKENLWFYDPIAHQFTHSSLKRNLANSDTKLSDVNKKSQFRQAWEILKIEEAKLGKYEVYAVTAKALEKDAAYAQEKFFVRKDEHLLLKIESYGASGKHMRTTLIPKYANVEGLPLPVHQIYINELIKGEKTTQIFQDFSTAKIDDVVFTKAYLEKIN</sequence>
<dbReference type="HOGENOM" id="CLU_081285_1_0_12"/>
<accession>A0A0E2E8E1</accession>
<evidence type="ECO:0000313" key="2">
    <source>
        <dbReference type="EMBL" id="EMB35312.1"/>
    </source>
</evidence>
<evidence type="ECO:0000259" key="1">
    <source>
        <dbReference type="Pfam" id="PF17131"/>
    </source>
</evidence>
<dbReference type="AlphaFoldDB" id="A0A0E2E8E1"/>
<dbReference type="PATRIC" id="fig|999432.5.peg.608"/>